<dbReference type="EMBL" id="JAENIJ010000078">
    <property type="protein sequence ID" value="MBK1884704.1"/>
    <property type="molecule type" value="Genomic_DNA"/>
</dbReference>
<accession>A0A934VYN3</accession>
<proteinExistence type="predicted"/>
<sequence length="133" mass="14802">MKMLMAATLVLFGAFWLFNATINRTVVRTNAISNAMQLEADLKKWAITKVDGGRLRESDVIEIFPEEYSLRFGGESRNRNFREMVSDIAQSGVPPLWPGVLVLLIGCLGAYTSVQSLQIKQIAEQDAALKDQP</sequence>
<dbReference type="RefSeq" id="WP_200274142.1">
    <property type="nucleotide sequence ID" value="NZ_JAENIJ010000078.1"/>
</dbReference>
<evidence type="ECO:0000313" key="1">
    <source>
        <dbReference type="EMBL" id="MBK1884704.1"/>
    </source>
</evidence>
<comment type="caution">
    <text evidence="1">The sequence shown here is derived from an EMBL/GenBank/DDBJ whole genome shotgun (WGS) entry which is preliminary data.</text>
</comment>
<name>A0A934VYN3_9BACT</name>
<keyword evidence="2" id="KW-1185">Reference proteome</keyword>
<dbReference type="AlphaFoldDB" id="A0A934VYN3"/>
<dbReference type="Proteomes" id="UP000603141">
    <property type="component" value="Unassembled WGS sequence"/>
</dbReference>
<evidence type="ECO:0000313" key="2">
    <source>
        <dbReference type="Proteomes" id="UP000603141"/>
    </source>
</evidence>
<organism evidence="1 2">
    <name type="scientific">Luteolibacter pohnpeiensis</name>
    <dbReference type="NCBI Taxonomy" id="454153"/>
    <lineage>
        <taxon>Bacteria</taxon>
        <taxon>Pseudomonadati</taxon>
        <taxon>Verrucomicrobiota</taxon>
        <taxon>Verrucomicrobiia</taxon>
        <taxon>Verrucomicrobiales</taxon>
        <taxon>Verrucomicrobiaceae</taxon>
        <taxon>Luteolibacter</taxon>
    </lineage>
</organism>
<gene>
    <name evidence="1" type="ORF">JIN85_19995</name>
</gene>
<reference evidence="1" key="1">
    <citation type="submission" date="2021-01" db="EMBL/GenBank/DDBJ databases">
        <title>Modified the classification status of verrucomicrobia.</title>
        <authorList>
            <person name="Feng X."/>
        </authorList>
    </citation>
    <scope>NUCLEOTIDE SEQUENCE</scope>
    <source>
        <strain evidence="1">KCTC 22041</strain>
    </source>
</reference>
<protein>
    <submittedName>
        <fullName evidence="1">Uncharacterized protein</fullName>
    </submittedName>
</protein>